<sequence length="321" mass="35855">MASKSVSTRITRRMVKSSGEDISATFTKHPVNLEKFKSKPKKKLAACSENSTLAPIVADPESEASAVTKRKAPSSKRAHITIESTEKETDSNPKTSKTMPPNWETMLNNVREMRKDSDAPVDTMGCHKCSDETESPPVIRYQALLALMLSSQTKDQVNHAAMLRLREHGCTVENILNTSDEELGKLIIPVGFWRNKVKYIKKTSEILKNQYNCDIPNTIEDMLKLPGVGPKMAHLCMKVAWGEVTGIGVDTHVHRIANRMGWVKTKTPEQTEKALESWLPFDLWNEVNHLLVGFGQQICRPINPQCSSCLNKTICPSSKAK</sequence>
<evidence type="ECO:0000256" key="1">
    <source>
        <dbReference type="ARBA" id="ARBA00008343"/>
    </source>
</evidence>
<dbReference type="GO" id="GO:0140078">
    <property type="term" value="F:class I DNA-(apurinic or apyrimidinic site) endonuclease activity"/>
    <property type="evidence" value="ECO:0007669"/>
    <property type="project" value="UniProtKB-EC"/>
</dbReference>
<keyword evidence="10 12" id="KW-0456">Lyase</keyword>
<gene>
    <name evidence="12" type="primary">NTH1</name>
    <name evidence="15" type="ORF">D910_11397</name>
</gene>
<evidence type="ECO:0000313" key="16">
    <source>
        <dbReference type="Proteomes" id="UP000030742"/>
    </source>
</evidence>
<dbReference type="SMART" id="SM00478">
    <property type="entry name" value="ENDO3c"/>
    <property type="match status" value="1"/>
</dbReference>
<keyword evidence="4 12" id="KW-0227">DNA damage</keyword>
<keyword evidence="12" id="KW-0496">Mitochondrion</keyword>
<keyword evidence="7" id="KW-0408">Iron</keyword>
<keyword evidence="5 12" id="KW-0378">Hydrolase</keyword>
<evidence type="ECO:0000256" key="9">
    <source>
        <dbReference type="ARBA" id="ARBA00023204"/>
    </source>
</evidence>
<dbReference type="Proteomes" id="UP000030742">
    <property type="component" value="Unassembled WGS sequence"/>
</dbReference>
<dbReference type="InterPro" id="IPR000445">
    <property type="entry name" value="HhH_motif"/>
</dbReference>
<dbReference type="GO" id="GO:0046872">
    <property type="term" value="F:metal ion binding"/>
    <property type="evidence" value="ECO:0007669"/>
    <property type="project" value="UniProtKB-KW"/>
</dbReference>
<name>U4UV90_DENPD</name>
<comment type="similarity">
    <text evidence="1 12">Belongs to the Nth/MutY family.</text>
</comment>
<dbReference type="InterPro" id="IPR030841">
    <property type="entry name" value="NTH1"/>
</dbReference>
<dbReference type="GO" id="GO:0006289">
    <property type="term" value="P:nucleotide-excision repair"/>
    <property type="evidence" value="ECO:0007669"/>
    <property type="project" value="TreeGrafter"/>
</dbReference>
<dbReference type="Gene3D" id="1.10.1670.10">
    <property type="entry name" value="Helix-hairpin-Helix base-excision DNA repair enzymes (C-terminal)"/>
    <property type="match status" value="1"/>
</dbReference>
<keyword evidence="11 12" id="KW-0326">Glycosidase</keyword>
<dbReference type="FunFam" id="1.10.1670.10:FF:000003">
    <property type="entry name" value="Endonuclease III homolog"/>
    <property type="match status" value="1"/>
</dbReference>
<keyword evidence="12" id="KW-0539">Nucleus</keyword>
<evidence type="ECO:0000256" key="13">
    <source>
        <dbReference type="SAM" id="MobiDB-lite"/>
    </source>
</evidence>
<dbReference type="InterPro" id="IPR011257">
    <property type="entry name" value="DNA_glycosylase"/>
</dbReference>
<dbReference type="SUPFAM" id="SSF48150">
    <property type="entry name" value="DNA-glycosylase"/>
    <property type="match status" value="1"/>
</dbReference>
<evidence type="ECO:0000256" key="11">
    <source>
        <dbReference type="ARBA" id="ARBA00023295"/>
    </source>
</evidence>
<dbReference type="STRING" id="77166.U4UV90"/>
<evidence type="ECO:0000256" key="12">
    <source>
        <dbReference type="HAMAP-Rule" id="MF_03183"/>
    </source>
</evidence>
<evidence type="ECO:0000256" key="3">
    <source>
        <dbReference type="ARBA" id="ARBA00022723"/>
    </source>
</evidence>
<dbReference type="Pfam" id="PF00730">
    <property type="entry name" value="HhH-GPD"/>
    <property type="match status" value="1"/>
</dbReference>
<dbReference type="PANTHER" id="PTHR43286:SF1">
    <property type="entry name" value="ENDONUCLEASE III-LIKE PROTEIN 1"/>
    <property type="match status" value="1"/>
</dbReference>
<feature type="compositionally biased region" description="Basic residues" evidence="13">
    <location>
        <begin position="68"/>
        <end position="79"/>
    </location>
</feature>
<keyword evidence="3" id="KW-0479">Metal-binding</keyword>
<dbReference type="FunFam" id="1.10.340.30:FF:000005">
    <property type="entry name" value="Endonuclease III-like protein 1"/>
    <property type="match status" value="1"/>
</dbReference>
<evidence type="ECO:0000256" key="6">
    <source>
        <dbReference type="ARBA" id="ARBA00022946"/>
    </source>
</evidence>
<keyword evidence="9 12" id="KW-0234">DNA repair</keyword>
<dbReference type="InterPro" id="IPR003265">
    <property type="entry name" value="HhH-GPD_domain"/>
</dbReference>
<comment type="catalytic activity">
    <reaction evidence="12">
        <text>2'-deoxyribonucleotide-(2'-deoxyribose 5'-phosphate)-2'-deoxyribonucleotide-DNA = a 3'-end 2'-deoxyribonucleotide-(2,3-dehydro-2,3-deoxyribose 5'-phosphate)-DNA + a 5'-end 5'-phospho-2'-deoxyribonucleoside-DNA + H(+)</text>
        <dbReference type="Rhea" id="RHEA:66592"/>
        <dbReference type="Rhea" id="RHEA-COMP:13180"/>
        <dbReference type="Rhea" id="RHEA-COMP:16897"/>
        <dbReference type="Rhea" id="RHEA-COMP:17067"/>
        <dbReference type="ChEBI" id="CHEBI:15378"/>
        <dbReference type="ChEBI" id="CHEBI:136412"/>
        <dbReference type="ChEBI" id="CHEBI:157695"/>
        <dbReference type="ChEBI" id="CHEBI:167181"/>
        <dbReference type="EC" id="4.2.99.18"/>
    </reaction>
</comment>
<dbReference type="AlphaFoldDB" id="U4UV90"/>
<dbReference type="OrthoDB" id="2099276at2759"/>
<keyword evidence="2" id="KW-0004">4Fe-4S</keyword>
<dbReference type="GO" id="GO:0005739">
    <property type="term" value="C:mitochondrion"/>
    <property type="evidence" value="ECO:0007669"/>
    <property type="project" value="UniProtKB-SubCell"/>
</dbReference>
<dbReference type="InterPro" id="IPR023170">
    <property type="entry name" value="HhH_base_excis_C"/>
</dbReference>
<dbReference type="Gene3D" id="1.10.340.30">
    <property type="entry name" value="Hypothetical protein, domain 2"/>
    <property type="match status" value="1"/>
</dbReference>
<protein>
    <recommendedName>
        <fullName evidence="12">Endonuclease III homolog</fullName>
        <ecNumber evidence="12">3.2.2.-</ecNumber>
        <ecNumber evidence="12">4.2.99.18</ecNumber>
    </recommendedName>
    <alternativeName>
        <fullName evidence="12">Bifunctional DNA N-glycosylase/DNA-(apurinic or apyrimidinic site) lyase</fullName>
        <shortName evidence="12">DNA glycosylase/AP lyase</shortName>
    </alternativeName>
</protein>
<comment type="function">
    <text evidence="12">Bifunctional DNA N-glycosylase with associated apurinic/apyrimidinic (AP) lyase function that catalyzes the first step in base excision repair (BER), the primary repair pathway for the repair of oxidative DNA damage. The DNA N-glycosylase activity releases the damaged DNA base from DNA by cleaving the N-glycosidic bond, leaving an AP site. The AP lyase activity cleaves the phosphodiester bond 3' to the AP site by a beta-elimination. Primarily recognizes and repairs oxidative base damage of pyrimidines.</text>
</comment>
<dbReference type="GO" id="GO:0006285">
    <property type="term" value="P:base-excision repair, AP site formation"/>
    <property type="evidence" value="ECO:0007669"/>
    <property type="project" value="UniProtKB-UniRule"/>
</dbReference>
<evidence type="ECO:0000259" key="14">
    <source>
        <dbReference type="SMART" id="SM00478"/>
    </source>
</evidence>
<evidence type="ECO:0000256" key="10">
    <source>
        <dbReference type="ARBA" id="ARBA00023239"/>
    </source>
</evidence>
<evidence type="ECO:0000256" key="8">
    <source>
        <dbReference type="ARBA" id="ARBA00023014"/>
    </source>
</evidence>
<dbReference type="Pfam" id="PF00633">
    <property type="entry name" value="HHH"/>
    <property type="match status" value="1"/>
</dbReference>
<dbReference type="GO" id="GO:0051539">
    <property type="term" value="F:4 iron, 4 sulfur cluster binding"/>
    <property type="evidence" value="ECO:0007669"/>
    <property type="project" value="UniProtKB-KW"/>
</dbReference>
<evidence type="ECO:0000256" key="7">
    <source>
        <dbReference type="ARBA" id="ARBA00023004"/>
    </source>
</evidence>
<dbReference type="GO" id="GO:0003677">
    <property type="term" value="F:DNA binding"/>
    <property type="evidence" value="ECO:0007669"/>
    <property type="project" value="UniProtKB-UniRule"/>
</dbReference>
<dbReference type="GO" id="GO:0000703">
    <property type="term" value="F:oxidized pyrimidine nucleobase lesion DNA N-glycosylase activity"/>
    <property type="evidence" value="ECO:0007669"/>
    <property type="project" value="UniProtKB-UniRule"/>
</dbReference>
<keyword evidence="6" id="KW-0809">Transit peptide</keyword>
<feature type="domain" description="HhH-GPD" evidence="14">
    <location>
        <begin position="149"/>
        <end position="297"/>
    </location>
</feature>
<comment type="caution">
    <text evidence="12">Lacks conserved residue(s) required for the propagation of feature annotation.</text>
</comment>
<reference evidence="15 16" key="1">
    <citation type="journal article" date="2013" name="Genome Biol.">
        <title>Draft genome of the mountain pine beetle, Dendroctonus ponderosae Hopkins, a major forest pest.</title>
        <authorList>
            <person name="Keeling C.I."/>
            <person name="Yuen M.M."/>
            <person name="Liao N.Y."/>
            <person name="Docking T.R."/>
            <person name="Chan S.K."/>
            <person name="Taylor G.A."/>
            <person name="Palmquist D.L."/>
            <person name="Jackman S.D."/>
            <person name="Nguyen A."/>
            <person name="Li M."/>
            <person name="Henderson H."/>
            <person name="Janes J.K."/>
            <person name="Zhao Y."/>
            <person name="Pandoh P."/>
            <person name="Moore R."/>
            <person name="Sperling F.A."/>
            <person name="Huber D.P."/>
            <person name="Birol I."/>
            <person name="Jones S.J."/>
            <person name="Bohlmann J."/>
        </authorList>
    </citation>
    <scope>NUCLEOTIDE SEQUENCE</scope>
</reference>
<dbReference type="PANTHER" id="PTHR43286">
    <property type="entry name" value="ENDONUCLEASE III-LIKE PROTEIN 1"/>
    <property type="match status" value="1"/>
</dbReference>
<organism evidence="15 16">
    <name type="scientific">Dendroctonus ponderosae</name>
    <name type="common">Mountain pine beetle</name>
    <dbReference type="NCBI Taxonomy" id="77166"/>
    <lineage>
        <taxon>Eukaryota</taxon>
        <taxon>Metazoa</taxon>
        <taxon>Ecdysozoa</taxon>
        <taxon>Arthropoda</taxon>
        <taxon>Hexapoda</taxon>
        <taxon>Insecta</taxon>
        <taxon>Pterygota</taxon>
        <taxon>Neoptera</taxon>
        <taxon>Endopterygota</taxon>
        <taxon>Coleoptera</taxon>
        <taxon>Polyphaga</taxon>
        <taxon>Cucujiformia</taxon>
        <taxon>Curculionidae</taxon>
        <taxon>Scolytinae</taxon>
        <taxon>Dendroctonus</taxon>
    </lineage>
</organism>
<dbReference type="CDD" id="cd00056">
    <property type="entry name" value="ENDO3c"/>
    <property type="match status" value="1"/>
</dbReference>
<proteinExistence type="inferred from homology"/>
<dbReference type="EC" id="4.2.99.18" evidence="12"/>
<evidence type="ECO:0000313" key="15">
    <source>
        <dbReference type="EMBL" id="ERL94115.1"/>
    </source>
</evidence>
<dbReference type="EC" id="3.2.2.-" evidence="12"/>
<dbReference type="GO" id="GO:0005634">
    <property type="term" value="C:nucleus"/>
    <property type="evidence" value="ECO:0007669"/>
    <property type="project" value="UniProtKB-SubCell"/>
</dbReference>
<dbReference type="HAMAP" id="MF_03183">
    <property type="entry name" value="Endonuclease_III_Nth"/>
    <property type="match status" value="1"/>
</dbReference>
<comment type="subcellular location">
    <subcellularLocation>
        <location evidence="12">Nucleus</location>
    </subcellularLocation>
    <subcellularLocation>
        <location evidence="12">Mitochondrion</location>
    </subcellularLocation>
</comment>
<evidence type="ECO:0000256" key="2">
    <source>
        <dbReference type="ARBA" id="ARBA00022485"/>
    </source>
</evidence>
<dbReference type="EMBL" id="KB632379">
    <property type="protein sequence ID" value="ERL94115.1"/>
    <property type="molecule type" value="Genomic_DNA"/>
</dbReference>
<evidence type="ECO:0000256" key="5">
    <source>
        <dbReference type="ARBA" id="ARBA00022801"/>
    </source>
</evidence>
<keyword evidence="8" id="KW-0411">Iron-sulfur</keyword>
<feature type="region of interest" description="Disordered" evidence="13">
    <location>
        <begin position="59"/>
        <end position="102"/>
    </location>
</feature>
<evidence type="ECO:0000256" key="4">
    <source>
        <dbReference type="ARBA" id="ARBA00022763"/>
    </source>
</evidence>
<accession>U4UV90</accession>